<name>A0A512NKJ6_9HYPH</name>
<dbReference type="RefSeq" id="WP_246158983.1">
    <property type="nucleotide sequence ID" value="NZ_BKAJ01000132.1"/>
</dbReference>
<dbReference type="PANTHER" id="PTHR37469:SF2">
    <property type="entry name" value="CELLOBIONIC ACID PHOSPHORYLASE"/>
    <property type="match status" value="1"/>
</dbReference>
<evidence type="ECO:0000256" key="1">
    <source>
        <dbReference type="ARBA" id="ARBA00022676"/>
    </source>
</evidence>
<dbReference type="GO" id="GO:0005975">
    <property type="term" value="P:carbohydrate metabolic process"/>
    <property type="evidence" value="ECO:0007669"/>
    <property type="project" value="InterPro"/>
</dbReference>
<dbReference type="InterPro" id="IPR011013">
    <property type="entry name" value="Gal_mutarotase_sf_dom"/>
</dbReference>
<dbReference type="InterPro" id="IPR005194">
    <property type="entry name" value="Glyco_hydro_65_C"/>
</dbReference>
<dbReference type="Gene3D" id="2.70.98.40">
    <property type="entry name" value="Glycoside hydrolase, family 65, N-terminal domain"/>
    <property type="match status" value="2"/>
</dbReference>
<dbReference type="Gene3D" id="1.50.10.10">
    <property type="match status" value="1"/>
</dbReference>
<evidence type="ECO:0000259" key="7">
    <source>
        <dbReference type="Pfam" id="PF17167"/>
    </source>
</evidence>
<feature type="transmembrane region" description="Helical" evidence="3">
    <location>
        <begin position="966"/>
        <end position="984"/>
    </location>
</feature>
<keyword evidence="2 8" id="KW-0808">Transferase</keyword>
<dbReference type="InterPro" id="IPR029044">
    <property type="entry name" value="Nucleotide-diphossugar_trans"/>
</dbReference>
<dbReference type="InterPro" id="IPR008928">
    <property type="entry name" value="6-hairpin_glycosidase_sf"/>
</dbReference>
<evidence type="ECO:0000259" key="4">
    <source>
        <dbReference type="Pfam" id="PF03633"/>
    </source>
</evidence>
<dbReference type="GO" id="GO:0016757">
    <property type="term" value="F:glycosyltransferase activity"/>
    <property type="evidence" value="ECO:0007669"/>
    <property type="project" value="UniProtKB-KW"/>
</dbReference>
<gene>
    <name evidence="8" type="ORF">RSO01_66430</name>
</gene>
<keyword evidence="9" id="KW-1185">Reference proteome</keyword>
<feature type="transmembrane region" description="Helical" evidence="3">
    <location>
        <begin position="438"/>
        <end position="457"/>
    </location>
</feature>
<comment type="caution">
    <text evidence="8">The sequence shown here is derived from an EMBL/GenBank/DDBJ whole genome shotgun (WGS) entry which is preliminary data.</text>
</comment>
<accession>A0A512NKJ6</accession>
<feature type="transmembrane region" description="Helical" evidence="3">
    <location>
        <begin position="872"/>
        <end position="893"/>
    </location>
</feature>
<dbReference type="SUPFAM" id="SSF48208">
    <property type="entry name" value="Six-hairpin glycosidases"/>
    <property type="match status" value="1"/>
</dbReference>
<dbReference type="Pfam" id="PF10091">
    <property type="entry name" value="Glycoamylase"/>
    <property type="match status" value="1"/>
</dbReference>
<reference evidence="8 9" key="1">
    <citation type="submission" date="2019-07" db="EMBL/GenBank/DDBJ databases">
        <title>Whole genome shotgun sequence of Reyranella soli NBRC 108950.</title>
        <authorList>
            <person name="Hosoyama A."/>
            <person name="Uohara A."/>
            <person name="Ohji S."/>
            <person name="Ichikawa N."/>
        </authorList>
    </citation>
    <scope>NUCLEOTIDE SEQUENCE [LARGE SCALE GENOMIC DNA]</scope>
    <source>
        <strain evidence="8 9">NBRC 108950</strain>
    </source>
</reference>
<dbReference type="SMART" id="SM01068">
    <property type="entry name" value="CBM_X"/>
    <property type="match status" value="2"/>
</dbReference>
<dbReference type="Pfam" id="PF03633">
    <property type="entry name" value="Glyco_hydro_65C"/>
    <property type="match status" value="1"/>
</dbReference>
<keyword evidence="3" id="KW-0812">Transmembrane</keyword>
<feature type="domain" description="Glycoamylase-like" evidence="6">
    <location>
        <begin position="1296"/>
        <end position="1503"/>
    </location>
</feature>
<keyword evidence="3" id="KW-1133">Transmembrane helix</keyword>
<organism evidence="8 9">
    <name type="scientific">Reyranella soli</name>
    <dbReference type="NCBI Taxonomy" id="1230389"/>
    <lineage>
        <taxon>Bacteria</taxon>
        <taxon>Pseudomonadati</taxon>
        <taxon>Pseudomonadota</taxon>
        <taxon>Alphaproteobacteria</taxon>
        <taxon>Hyphomicrobiales</taxon>
        <taxon>Reyranellaceae</taxon>
        <taxon>Reyranella</taxon>
    </lineage>
</organism>
<dbReference type="InterPro" id="IPR012341">
    <property type="entry name" value="6hp_glycosidase-like_sf"/>
</dbReference>
<feature type="domain" description="Glycosyl hydrolase 94 supersandwich" evidence="5">
    <location>
        <begin position="2052"/>
        <end position="2323"/>
    </location>
</feature>
<dbReference type="InterPro" id="IPR010383">
    <property type="entry name" value="Glyco_hydrolase_94_b-supersand"/>
</dbReference>
<dbReference type="InterPro" id="IPR037018">
    <property type="entry name" value="GH65_N"/>
</dbReference>
<dbReference type="SUPFAM" id="SSF74650">
    <property type="entry name" value="Galactose mutarotase-like"/>
    <property type="match status" value="2"/>
</dbReference>
<feature type="domain" description="Glycoside hydrolase family 65 C-terminal" evidence="4">
    <location>
        <begin position="2761"/>
        <end position="2798"/>
    </location>
</feature>
<dbReference type="Gene3D" id="1.50.10.140">
    <property type="match status" value="2"/>
</dbReference>
<dbReference type="SUPFAM" id="SSF53448">
    <property type="entry name" value="Nucleotide-diphospho-sugar transferases"/>
    <property type="match status" value="1"/>
</dbReference>
<evidence type="ECO:0000313" key="8">
    <source>
        <dbReference type="EMBL" id="GEP59477.1"/>
    </source>
</evidence>
<keyword evidence="1" id="KW-0328">Glycosyltransferase</keyword>
<evidence type="ECO:0000313" key="9">
    <source>
        <dbReference type="Proteomes" id="UP000321058"/>
    </source>
</evidence>
<dbReference type="InterPro" id="IPR052047">
    <property type="entry name" value="GH94_Enzymes"/>
</dbReference>
<evidence type="ECO:0000259" key="5">
    <source>
        <dbReference type="Pfam" id="PF06165"/>
    </source>
</evidence>
<sequence>MYAFLQRALTPPQTIALWNEGDPIRSELFSVERLEQHAISLAANQPVSPSAPRVRSLVARLADNERVLLEAYRAIAKAADEGRPITPAGEWLLDNYHLVERQVREVRTDLPPGYYKQLPKLCSGPLAGYPRVFGLAWAFVAHTDSRFDPEALTRFVRAYQTVQPLSIGELWAVAITLRIVLVENLRRSAVGIMTRRSAREEADAVADRLMGVNDLVADPAALALYQRARLSEGFIVQLAQRLRDQDPQTTPAVGWLEERLKGEGTNADELVRREHQLQGAANVTVRNVITSMRLISDVDWAKLFEEVSPVDDVLRAGSAFSAMDFATRNLYRTAIEQMARGSGLTEPAIAVRALEAAATADGPDGDGRRREPGYYLIGGGRPAFERSLDFRPPGLALRRRFMAMGIAGYVASVSGTAAVLLALPLLATAQAGLANWQVLVMTLVGLLPAIDAALMLVNRAITGGFGATRLPGLDLRKGVPSLLRTVVAVPTLLTSRAGVDEQIELLEVHYLSNPLGAVHFALLSDWADAAAETVPGDADLLAAAVAGIARLNRRHPADDGADRFLLLHRRRVWNDAQGRWMGWERKRGKLHELNRLLRGAADTTFLDTASHPPVGARYVVTLDSDTRLPRDAVQRLVGKMAHPLNRPRVDAAVNRVVEGYGVLQPRVTPSLPVGAEGSRFQRIFSGSSGIDPYSSAVSDVYQDLFGEGSYSGKGIYDIDAFEAALADRVPDNTMLSHDLFEGVFARSGLVSDIEVVEEFPARYDVATSRQHRWARGDWQLLPWLLGGAKGSLSQRRSSPVTAVGFWKMFDNLRRTLSAPAAFVALLAGWTLPLHAALAWTAFVVLTIALPTLLPVMSALLPRNSAVTTRSHLSALVSDIGHAAAQTALLVAFLPHQAWLMLDAIGRTLYRLFISRRRLLDWTTAAQSTSLLRSGWPAFAGQMAGSLFITSLAALAVWYAGRPALPVAAPLILAWLISPAIARWVSVAPADAGSLAISQPDAAALRVIARRTWRFFETFVTEADNMLPPDNFQEDPAGVVAHRTSPTNIGLLLLATAAAREFGWIGTLEAVERLEATLTTVGRLKRHRGHFFNWYDTTDLRPLDPAYISSVDSGNLAGHLIALAGTCAAWRGIPAVATVAVDGLGDSLTLARDALGALPDDRRTHLVTSGELAGGLDELARVLRESPEALDDLALHAARAADMAHALSHERADAAGEEMLFWVEAVQRSIESRRRDLVQKDEARVALDGRLRTLATTARTLANAMEFGFLFDRERQLLSIGYVVAEDALDPSCYDLLASEARLASFMAIAKGEVPARHWFRLGREVTPVGHGAALVSWSGSMFEYLMPSLVMRAPFGSLIERTNSLVVRRQIAHATALGVPWGISESAYNARDKELTYQYSNFGVPGLGFKRGLSENVVIAPYATALAAMVDPTAAMANFRRLAGIGGRGDYGFYEALDFTPSRLPEGRTQVVVRTYMAHHQGMTIVALANALLDGVMRGRFHAEPMIQATELLLQERTPRDVAVAHPRAEEVGASATVDDLEPPIVRRLHNPHAASPSAHLLSNGRYSVMLTAAGSGYSRWGEQAVSRWREDATCDDWGSYVLLRDVASSDVWSTTWQPGGARPVSYDVMFAEDRAEFVRHDGDLTTTLDVVVSPEVDAEVRRVSIANAGGEPRDIEVTSYAEIALAPPAADAAHQAFSKLFVQTEFLASAGAILATRRRRSPDEPELWAAHLAVVEGESVGGVEIETDRARFLGRGNAVGNAVAAVDGRSLSNTVGTVLDPIFALRRRVRVPPGGFVRVAFWTVVAGSREALLDAVDKHQDANAFERAATLAWTQAQVQLRHLDVTPLQASLYQRLAGHVVYATPALRSSSDTIGRGLAPQHLLWAQGISGDVPIVVVRIDEVEDSSVVHEVLRAREYWRLKGLAVDLVILNERGASYVQDLQAALETLVRTSRSRTHLGVEREAGGIFVLRSDLVSGETRALLLAVARVVLLSRRGGLAHQLDRLQAPRPEMPPTVRKPATDAGLAEKPVADLAGLQFFNGLGGFSSDGREYVTVLGPGQSTPAPWINVISNPSFGFQVAAEGSGYTWSQNSRDNQLTPWSNDPVGDRPGEVLYVHDLDSGVLWTPTALPIRIEQASYIARHGRGHSRFEVATQGIRLDLLQYVPLSDSLKISRLTIRNLSDRPRRLSVTAFAEWVLGLSRGASAPTVVTERDAATGALFARNPWNLHHGERVAFADLGGRQTAWTGDRREFIGRNGTIGNPAALAAGIALSQRVGAGLDPCAALQATVELERGGTAEVVFLLGQGVDAAEARALIERYRAADLDAVHREVTGWWEETLGAVQVRTPDRAMDVMLNGPLLYQTLACRYWARSAFYQASGAYGFRDQLQDVMSLMVARPELARAHILRAAARQFVEGDFQHWWFAPAGQGVRTRISDDRAWLATVAAHYVETTGDAAILDERVPFLDGPALKPGEHDLYFQPGLADEVASLYEHCARGLDLSLETGSRGLPLIGTGDWNDGMNRVGEAGRGESVWLGWFFHAALTAFAPIASGRGDAARAMAWKTHAEALSGALDRDGWDGEWYRRGYYDDGAPLGSAKSEECRIDSIAQSWAALSGAGDPARAVQAMAALDRQLVHRGDRLALLFAPPFDKTERDPGYIKGYPPGIRENGGQYTHAAAWSIMAFAALGQGDKAAGLFSLVNPVNHTSTRAGILRYKVEPYVVAADVYSVPPHVGRGGWTWYTGSAGWLYRAGIESILGLRLEGDSMTIDPCIPASWPGFEMTLRYRGAVYEIAIHNPGGVNRGVIAAELDGASHAPAGGRMRLKLSEDCGTHRIVVTLGIAPLYVSPRVASPASPAFGPESGK</sequence>
<dbReference type="Pfam" id="PF17167">
    <property type="entry name" value="Glyco_hydro_94"/>
    <property type="match status" value="1"/>
</dbReference>
<proteinExistence type="predicted"/>
<dbReference type="EMBL" id="BKAJ01000132">
    <property type="protein sequence ID" value="GEP59477.1"/>
    <property type="molecule type" value="Genomic_DNA"/>
</dbReference>
<feature type="transmembrane region" description="Helical" evidence="3">
    <location>
        <begin position="837"/>
        <end position="860"/>
    </location>
</feature>
<dbReference type="Pfam" id="PF06165">
    <property type="entry name" value="GH94_b-supersand"/>
    <property type="match status" value="2"/>
</dbReference>
<feature type="domain" description="Glycosyl hydrolase 94 catalytic" evidence="7">
    <location>
        <begin position="2336"/>
        <end position="2760"/>
    </location>
</feature>
<feature type="transmembrane region" description="Helical" evidence="3">
    <location>
        <begin position="401"/>
        <end position="426"/>
    </location>
</feature>
<dbReference type="InterPro" id="IPR033432">
    <property type="entry name" value="GH94_catalytic"/>
</dbReference>
<dbReference type="GO" id="GO:0030246">
    <property type="term" value="F:carbohydrate binding"/>
    <property type="evidence" value="ECO:0007669"/>
    <property type="project" value="InterPro"/>
</dbReference>
<evidence type="ECO:0000259" key="6">
    <source>
        <dbReference type="Pfam" id="PF10091"/>
    </source>
</evidence>
<dbReference type="PANTHER" id="PTHR37469">
    <property type="entry name" value="CELLOBIONIC ACID PHOSPHORYLASE-RELATED"/>
    <property type="match status" value="1"/>
</dbReference>
<dbReference type="Proteomes" id="UP000321058">
    <property type="component" value="Unassembled WGS sequence"/>
</dbReference>
<protein>
    <submittedName>
        <fullName evidence="8">Glycosyl transferase</fullName>
    </submittedName>
</protein>
<dbReference type="CDD" id="cd11756">
    <property type="entry name" value="GH94N_ChvB_NdvB_1_like"/>
    <property type="match status" value="1"/>
</dbReference>
<dbReference type="CDD" id="cd11753">
    <property type="entry name" value="GH94N_ChvB_NdvB_2_like"/>
    <property type="match status" value="1"/>
</dbReference>
<feature type="transmembrane region" description="Helical" evidence="3">
    <location>
        <begin position="938"/>
        <end position="959"/>
    </location>
</feature>
<evidence type="ECO:0000256" key="3">
    <source>
        <dbReference type="SAM" id="Phobius"/>
    </source>
</evidence>
<dbReference type="Gene3D" id="2.60.420.10">
    <property type="entry name" value="Maltose phosphorylase, domain 3"/>
    <property type="match status" value="1"/>
</dbReference>
<evidence type="ECO:0000256" key="2">
    <source>
        <dbReference type="ARBA" id="ARBA00022679"/>
    </source>
</evidence>
<feature type="domain" description="Glycosyl hydrolase 94 supersandwich" evidence="5">
    <location>
        <begin position="1544"/>
        <end position="1822"/>
    </location>
</feature>
<dbReference type="InterPro" id="IPR019282">
    <property type="entry name" value="Glycoamylase-like_cons_dom"/>
</dbReference>
<dbReference type="InterPro" id="IPR037820">
    <property type="entry name" value="GH94N_NdvB"/>
</dbReference>
<dbReference type="InterPro" id="IPR037824">
    <property type="entry name" value="GH94N_2_NdvB"/>
</dbReference>
<keyword evidence="3" id="KW-0472">Membrane</keyword>